<dbReference type="AlphaFoldDB" id="A0A8J2JE23"/>
<dbReference type="EMBL" id="CAJVCH010036030">
    <property type="protein sequence ID" value="CAG7716112.1"/>
    <property type="molecule type" value="Genomic_DNA"/>
</dbReference>
<sequence>MSSPGCEVITKPVTLVVIKNTACVVPSKWVNINQFQELVLRKLAELKVNQDRILVSMKNQNLSTTDFIDFPDPCRNEAQLTKLDSDLDGDEFRIPLQRQVSPETSVNRKEFLKKMAGYSERSRRKVKEKYDLMLVDLNNTSDLSHHNESDKDCNYINKAIFEDTLYPSTVIDLTENNTYGVSATRSYLVIVLLVTHLSRLTRRTLRLSGKN</sequence>
<evidence type="ECO:0000313" key="1">
    <source>
        <dbReference type="EMBL" id="CAG7716112.1"/>
    </source>
</evidence>
<evidence type="ECO:0000313" key="2">
    <source>
        <dbReference type="Proteomes" id="UP000708208"/>
    </source>
</evidence>
<dbReference type="Proteomes" id="UP000708208">
    <property type="component" value="Unassembled WGS sequence"/>
</dbReference>
<accession>A0A8J2JE23</accession>
<gene>
    <name evidence="1" type="ORF">AFUS01_LOCUS5641</name>
</gene>
<reference evidence="1" key="1">
    <citation type="submission" date="2021-06" db="EMBL/GenBank/DDBJ databases">
        <authorList>
            <person name="Hodson N. C."/>
            <person name="Mongue J. A."/>
            <person name="Jaron S. K."/>
        </authorList>
    </citation>
    <scope>NUCLEOTIDE SEQUENCE</scope>
</reference>
<name>A0A8J2JE23_9HEXA</name>
<comment type="caution">
    <text evidence="1">The sequence shown here is derived from an EMBL/GenBank/DDBJ whole genome shotgun (WGS) entry which is preliminary data.</text>
</comment>
<protein>
    <submittedName>
        <fullName evidence="1">Uncharacterized protein</fullName>
    </submittedName>
</protein>
<dbReference type="OrthoDB" id="6780942at2759"/>
<organism evidence="1 2">
    <name type="scientific">Allacma fusca</name>
    <dbReference type="NCBI Taxonomy" id="39272"/>
    <lineage>
        <taxon>Eukaryota</taxon>
        <taxon>Metazoa</taxon>
        <taxon>Ecdysozoa</taxon>
        <taxon>Arthropoda</taxon>
        <taxon>Hexapoda</taxon>
        <taxon>Collembola</taxon>
        <taxon>Symphypleona</taxon>
        <taxon>Sminthuridae</taxon>
        <taxon>Allacma</taxon>
    </lineage>
</organism>
<keyword evidence="2" id="KW-1185">Reference proteome</keyword>
<proteinExistence type="predicted"/>